<feature type="chain" id="PRO_5040341673" description="Hydrophobic surface binding protein A-domain-containing protein" evidence="1">
    <location>
        <begin position="17"/>
        <end position="182"/>
    </location>
</feature>
<gene>
    <name evidence="2" type="ORF">EJ04DRAFT_476766</name>
</gene>
<dbReference type="PANTHER" id="PTHR38123:SF1">
    <property type="entry name" value="HYDROPHOBIC SURFACE BINDING PROTEIN"/>
    <property type="match status" value="1"/>
</dbReference>
<keyword evidence="1" id="KW-0732">Signal</keyword>
<evidence type="ECO:0000256" key="1">
    <source>
        <dbReference type="SAM" id="SignalP"/>
    </source>
</evidence>
<evidence type="ECO:0008006" key="4">
    <source>
        <dbReference type="Google" id="ProtNLM"/>
    </source>
</evidence>
<evidence type="ECO:0000313" key="2">
    <source>
        <dbReference type="EMBL" id="KAF2728795.1"/>
    </source>
</evidence>
<comment type="caution">
    <text evidence="2">The sequence shown here is derived from an EMBL/GenBank/DDBJ whole genome shotgun (WGS) entry which is preliminary data.</text>
</comment>
<dbReference type="OrthoDB" id="2422134at2759"/>
<name>A0A9P4QLZ2_9PLEO</name>
<dbReference type="EMBL" id="ML996266">
    <property type="protein sequence ID" value="KAF2728795.1"/>
    <property type="molecule type" value="Genomic_DNA"/>
</dbReference>
<dbReference type="PANTHER" id="PTHR38123">
    <property type="entry name" value="CELL WALL SERINE-THREONINE-RICH GALACTOMANNOPROTEIN MP1 (AFU_ORTHOLOGUE AFUA_4G03240)"/>
    <property type="match status" value="1"/>
</dbReference>
<proteinExistence type="predicted"/>
<sequence length="182" mass="19560">MRFTIFTLTLLPLATALPKLVHRATDLGPQVRSQIDVLNSSVIELTSAVNNFDGSLLGVVPQSLAVVTAEAKLDATTLKITHLAKQSDSFTEPESESIVTTLATLIGPIQGSLTALTNKYPEFKKTLEAPIVLLDLKTLKKHTDDLLAALTPKVTESWAGYLTLGQGILDQAFDDAIAVYSK</sequence>
<protein>
    <recommendedName>
        <fullName evidence="4">Hydrophobic surface binding protein A-domain-containing protein</fullName>
    </recommendedName>
</protein>
<dbReference type="Gene3D" id="1.20.1280.140">
    <property type="match status" value="1"/>
</dbReference>
<accession>A0A9P4QLZ2</accession>
<organism evidence="2 3">
    <name type="scientific">Polyplosphaeria fusca</name>
    <dbReference type="NCBI Taxonomy" id="682080"/>
    <lineage>
        <taxon>Eukaryota</taxon>
        <taxon>Fungi</taxon>
        <taxon>Dikarya</taxon>
        <taxon>Ascomycota</taxon>
        <taxon>Pezizomycotina</taxon>
        <taxon>Dothideomycetes</taxon>
        <taxon>Pleosporomycetidae</taxon>
        <taxon>Pleosporales</taxon>
        <taxon>Tetraplosphaeriaceae</taxon>
        <taxon>Polyplosphaeria</taxon>
    </lineage>
</organism>
<reference evidence="2" key="1">
    <citation type="journal article" date="2020" name="Stud. Mycol.">
        <title>101 Dothideomycetes genomes: a test case for predicting lifestyles and emergence of pathogens.</title>
        <authorList>
            <person name="Haridas S."/>
            <person name="Albert R."/>
            <person name="Binder M."/>
            <person name="Bloem J."/>
            <person name="Labutti K."/>
            <person name="Salamov A."/>
            <person name="Andreopoulos B."/>
            <person name="Baker S."/>
            <person name="Barry K."/>
            <person name="Bills G."/>
            <person name="Bluhm B."/>
            <person name="Cannon C."/>
            <person name="Castanera R."/>
            <person name="Culley D."/>
            <person name="Daum C."/>
            <person name="Ezra D."/>
            <person name="Gonzalez J."/>
            <person name="Henrissat B."/>
            <person name="Kuo A."/>
            <person name="Liang C."/>
            <person name="Lipzen A."/>
            <person name="Lutzoni F."/>
            <person name="Magnuson J."/>
            <person name="Mondo S."/>
            <person name="Nolan M."/>
            <person name="Ohm R."/>
            <person name="Pangilinan J."/>
            <person name="Park H.-J."/>
            <person name="Ramirez L."/>
            <person name="Alfaro M."/>
            <person name="Sun H."/>
            <person name="Tritt A."/>
            <person name="Yoshinaga Y."/>
            <person name="Zwiers L.-H."/>
            <person name="Turgeon B."/>
            <person name="Goodwin S."/>
            <person name="Spatafora J."/>
            <person name="Crous P."/>
            <person name="Grigoriev I."/>
        </authorList>
    </citation>
    <scope>NUCLEOTIDE SEQUENCE</scope>
    <source>
        <strain evidence="2">CBS 125425</strain>
    </source>
</reference>
<feature type="signal peptide" evidence="1">
    <location>
        <begin position="1"/>
        <end position="16"/>
    </location>
</feature>
<dbReference type="Pfam" id="PF12296">
    <property type="entry name" value="HsbA"/>
    <property type="match status" value="1"/>
</dbReference>
<dbReference type="Proteomes" id="UP000799444">
    <property type="component" value="Unassembled WGS sequence"/>
</dbReference>
<dbReference type="GO" id="GO:0005576">
    <property type="term" value="C:extracellular region"/>
    <property type="evidence" value="ECO:0007669"/>
    <property type="project" value="TreeGrafter"/>
</dbReference>
<dbReference type="InterPro" id="IPR021054">
    <property type="entry name" value="Cell_wall_mannoprotein_1"/>
</dbReference>
<evidence type="ECO:0000313" key="3">
    <source>
        <dbReference type="Proteomes" id="UP000799444"/>
    </source>
</evidence>
<dbReference type="AlphaFoldDB" id="A0A9P4QLZ2"/>
<keyword evidence="3" id="KW-1185">Reference proteome</keyword>